<dbReference type="Gene3D" id="3.40.630.30">
    <property type="match status" value="1"/>
</dbReference>
<dbReference type="InterPro" id="IPR000182">
    <property type="entry name" value="GNAT_dom"/>
</dbReference>
<organism evidence="2">
    <name type="scientific">marine metagenome</name>
    <dbReference type="NCBI Taxonomy" id="408172"/>
    <lineage>
        <taxon>unclassified sequences</taxon>
        <taxon>metagenomes</taxon>
        <taxon>ecological metagenomes</taxon>
    </lineage>
</organism>
<reference evidence="2" key="1">
    <citation type="submission" date="2018-05" db="EMBL/GenBank/DDBJ databases">
        <authorList>
            <person name="Lanie J.A."/>
            <person name="Ng W.-L."/>
            <person name="Kazmierczak K.M."/>
            <person name="Andrzejewski T.M."/>
            <person name="Davidsen T.M."/>
            <person name="Wayne K.J."/>
            <person name="Tettelin H."/>
            <person name="Glass J.I."/>
            <person name="Rusch D."/>
            <person name="Podicherti R."/>
            <person name="Tsui H.-C.T."/>
            <person name="Winkler M.E."/>
        </authorList>
    </citation>
    <scope>NUCLEOTIDE SEQUENCE</scope>
</reference>
<feature type="domain" description="N-acetyltransferase" evidence="1">
    <location>
        <begin position="14"/>
        <end position="73"/>
    </location>
</feature>
<evidence type="ECO:0000313" key="2">
    <source>
        <dbReference type="EMBL" id="SUZ58167.1"/>
    </source>
</evidence>
<accession>A0A381NUK6</accession>
<dbReference type="Pfam" id="PF13302">
    <property type="entry name" value="Acetyltransf_3"/>
    <property type="match status" value="1"/>
</dbReference>
<dbReference type="SUPFAM" id="SSF55729">
    <property type="entry name" value="Acyl-CoA N-acyltransferases (Nat)"/>
    <property type="match status" value="1"/>
</dbReference>
<gene>
    <name evidence="2" type="ORF">METZ01_LOCUS11021</name>
</gene>
<dbReference type="EMBL" id="UINC01000601">
    <property type="protein sequence ID" value="SUZ58167.1"/>
    <property type="molecule type" value="Genomic_DNA"/>
</dbReference>
<dbReference type="AlphaFoldDB" id="A0A381NUK6"/>
<name>A0A381NUK6_9ZZZZ</name>
<dbReference type="GO" id="GO:0016747">
    <property type="term" value="F:acyltransferase activity, transferring groups other than amino-acyl groups"/>
    <property type="evidence" value="ECO:0007669"/>
    <property type="project" value="InterPro"/>
</dbReference>
<sequence>MYSSPESFFLETERFLLRPWKSSDYPNFSRLAKNPQIMRFVNQGKPWSDKRIRSFIHKQEKLFWKGGYCRWVVEG</sequence>
<proteinExistence type="predicted"/>
<evidence type="ECO:0000259" key="1">
    <source>
        <dbReference type="Pfam" id="PF13302"/>
    </source>
</evidence>
<dbReference type="InterPro" id="IPR016181">
    <property type="entry name" value="Acyl_CoA_acyltransferase"/>
</dbReference>
<protein>
    <recommendedName>
        <fullName evidence="1">N-acetyltransferase domain-containing protein</fullName>
    </recommendedName>
</protein>